<dbReference type="AlphaFoldDB" id="A0A0B7ASZ9"/>
<organism evidence="1">
    <name type="scientific">Arion vulgaris</name>
    <dbReference type="NCBI Taxonomy" id="1028688"/>
    <lineage>
        <taxon>Eukaryota</taxon>
        <taxon>Metazoa</taxon>
        <taxon>Spiralia</taxon>
        <taxon>Lophotrochozoa</taxon>
        <taxon>Mollusca</taxon>
        <taxon>Gastropoda</taxon>
        <taxon>Heterobranchia</taxon>
        <taxon>Euthyneura</taxon>
        <taxon>Panpulmonata</taxon>
        <taxon>Eupulmonata</taxon>
        <taxon>Stylommatophora</taxon>
        <taxon>Helicina</taxon>
        <taxon>Arionoidea</taxon>
        <taxon>Arionidae</taxon>
        <taxon>Arion</taxon>
    </lineage>
</organism>
<protein>
    <submittedName>
        <fullName evidence="1">Uncharacterized protein</fullName>
    </submittedName>
</protein>
<accession>A0A0B7ASZ9</accession>
<name>A0A0B7ASZ9_9EUPU</name>
<evidence type="ECO:0000313" key="1">
    <source>
        <dbReference type="EMBL" id="CEK83025.1"/>
    </source>
</evidence>
<sequence>MSYPALLPLTHITLDVFPSFPISVCSCDTILSSPTNNHFTNITIHTQNIANVLLRPAREAKSGLAVGQCGA</sequence>
<gene>
    <name evidence="1" type="primary">ORF134792</name>
    <name evidence="2" type="synonym">ORF134796</name>
</gene>
<evidence type="ECO:0000313" key="2">
    <source>
        <dbReference type="EMBL" id="CEK83026.1"/>
    </source>
</evidence>
<proteinExistence type="predicted"/>
<reference evidence="1" key="1">
    <citation type="submission" date="2014-12" db="EMBL/GenBank/DDBJ databases">
        <title>Insight into the proteome of Arion vulgaris.</title>
        <authorList>
            <person name="Aradska J."/>
            <person name="Bulat T."/>
            <person name="Smidak R."/>
            <person name="Sarate P."/>
            <person name="Gangsoo J."/>
            <person name="Sialana F."/>
            <person name="Bilban M."/>
            <person name="Lubec G."/>
        </authorList>
    </citation>
    <scope>NUCLEOTIDE SEQUENCE</scope>
    <source>
        <tissue evidence="1">Skin</tissue>
    </source>
</reference>
<dbReference type="EMBL" id="HACG01036160">
    <property type="protein sequence ID" value="CEK83025.1"/>
    <property type="molecule type" value="Transcribed_RNA"/>
</dbReference>
<dbReference type="EMBL" id="HACG01036161">
    <property type="protein sequence ID" value="CEK83026.1"/>
    <property type="molecule type" value="Transcribed_RNA"/>
</dbReference>